<feature type="domain" description="Trimeric autotransporter adhesin YadA-like stalk" evidence="1">
    <location>
        <begin position="179"/>
        <end position="208"/>
    </location>
</feature>
<evidence type="ECO:0000313" key="3">
    <source>
        <dbReference type="Proteomes" id="UP000467488"/>
    </source>
</evidence>
<dbReference type="InterPro" id="IPR011049">
    <property type="entry name" value="Serralysin-like_metalloprot_C"/>
</dbReference>
<dbReference type="EMBL" id="AP022360">
    <property type="protein sequence ID" value="BBU79788.1"/>
    <property type="molecule type" value="Genomic_DNA"/>
</dbReference>
<dbReference type="Gene3D" id="4.10.80.270">
    <property type="match status" value="2"/>
</dbReference>
<feature type="domain" description="Trimeric autotransporter adhesin YadA-like stalk" evidence="1">
    <location>
        <begin position="11"/>
        <end position="53"/>
    </location>
</feature>
<dbReference type="Gene3D" id="1.20.5.170">
    <property type="match status" value="3"/>
</dbReference>
<evidence type="ECO:0000313" key="2">
    <source>
        <dbReference type="EMBL" id="BBU79788.1"/>
    </source>
</evidence>
<dbReference type="InterPro" id="IPR008635">
    <property type="entry name" value="Coiled_stalk_dom"/>
</dbReference>
<dbReference type="Proteomes" id="UP000467488">
    <property type="component" value="Chromosome"/>
</dbReference>
<dbReference type="GO" id="GO:0019867">
    <property type="term" value="C:outer membrane"/>
    <property type="evidence" value="ECO:0007669"/>
    <property type="project" value="InterPro"/>
</dbReference>
<dbReference type="Pfam" id="PF05662">
    <property type="entry name" value="YadA_stalk"/>
    <property type="match status" value="3"/>
</dbReference>
<reference evidence="2 3" key="1">
    <citation type="submission" date="2020-01" db="EMBL/GenBank/DDBJ databases">
        <title>Dynamics of blaIMP-6 dissemination in carbapenem resistant Enterobacteriacea isolated from regional surveillance in Osaka, Japan.</title>
        <authorList>
            <person name="Abe R."/>
            <person name="Akeda Y."/>
            <person name="Sugawara Y."/>
            <person name="Yamamoto N."/>
            <person name="Tomono K."/>
            <person name="Takeuchi D."/>
            <person name="Kawahara R."/>
            <person name="Hamada S."/>
        </authorList>
    </citation>
    <scope>NUCLEOTIDE SEQUENCE [LARGE SCALE GENOMIC DNA]</scope>
    <source>
        <strain evidence="2 3">E300</strain>
    </source>
</reference>
<accession>A0A8S0FHS8</accession>
<gene>
    <name evidence="2" type="ORF">EIMP300_11880</name>
</gene>
<dbReference type="SUPFAM" id="SSF101967">
    <property type="entry name" value="Adhesin YadA, collagen-binding domain"/>
    <property type="match status" value="3"/>
</dbReference>
<organism evidence="2 3">
    <name type="scientific">Escherichia coli</name>
    <dbReference type="NCBI Taxonomy" id="562"/>
    <lineage>
        <taxon>Bacteria</taxon>
        <taxon>Pseudomonadati</taxon>
        <taxon>Pseudomonadota</taxon>
        <taxon>Gammaproteobacteria</taxon>
        <taxon>Enterobacterales</taxon>
        <taxon>Enterobacteriaceae</taxon>
        <taxon>Escherichia</taxon>
    </lineage>
</organism>
<dbReference type="AlphaFoldDB" id="A0A8S0FHS8"/>
<sequence>MSVGSSSLKRKIVNMGNGDINNVSSDAINGSQLYAISKSVSDRLGGYHDDPDNVINSGCVITPAVVLKPHGTLKAPTYYLQSGQYNNVGEALQSIDNNTLHWDSKSNKYSASHTVFNANGSVKSTSAKNIITDVADGTISATSSDAVNGSQLYNLKQDALLWDGTAFSAKHGTSNTNSKITNVADGAVSASSKDAVNGSQLYDLKQDALLWDGTAFSAKHGTSNTDSKITIAGGGSNTTINVSVRTGRHSIFHQHRCH</sequence>
<evidence type="ECO:0000259" key="1">
    <source>
        <dbReference type="Pfam" id="PF05662"/>
    </source>
</evidence>
<name>A0A8S0FHS8_ECOLX</name>
<feature type="domain" description="Trimeric autotransporter adhesin YadA-like stalk" evidence="1">
    <location>
        <begin position="131"/>
        <end position="159"/>
    </location>
</feature>
<protein>
    <recommendedName>
        <fullName evidence="1">Trimeric autotransporter adhesin YadA-like stalk domain-containing protein</fullName>
    </recommendedName>
</protein>
<proteinExistence type="predicted"/>